<evidence type="ECO:0000259" key="1">
    <source>
        <dbReference type="Pfam" id="PF04422"/>
    </source>
</evidence>
<evidence type="ECO:0000313" key="4">
    <source>
        <dbReference type="Proteomes" id="UP000183987"/>
    </source>
</evidence>
<evidence type="ECO:0000313" key="3">
    <source>
        <dbReference type="EMBL" id="SHE33336.1"/>
    </source>
</evidence>
<dbReference type="InterPro" id="IPR045220">
    <property type="entry name" value="FRHB/FDHB/HCAR-like"/>
</dbReference>
<proteinExistence type="predicted"/>
<feature type="domain" description="Coenzyme F420 hydrogenase/dehydrogenase beta subunit N-terminal" evidence="1">
    <location>
        <begin position="71"/>
        <end position="147"/>
    </location>
</feature>
<dbReference type="GO" id="GO:0052592">
    <property type="term" value="F:oxidoreductase activity, acting on CH or CH2 groups, with an iron-sulfur protein as acceptor"/>
    <property type="evidence" value="ECO:0007669"/>
    <property type="project" value="TreeGrafter"/>
</dbReference>
<dbReference type="Pfam" id="PF04422">
    <property type="entry name" value="FrhB_FdhB_N"/>
    <property type="match status" value="1"/>
</dbReference>
<gene>
    <name evidence="3" type="ORF">SAMN05444339_10174</name>
</gene>
<name>A0A1M4SMA4_LOKAT</name>
<accession>A0A1M4SMA4</accession>
<dbReference type="Proteomes" id="UP000183987">
    <property type="component" value="Unassembled WGS sequence"/>
</dbReference>
<dbReference type="InterPro" id="IPR007525">
    <property type="entry name" value="FrhB_FdhB_C"/>
</dbReference>
<dbReference type="OrthoDB" id="593768at2"/>
<reference evidence="4" key="1">
    <citation type="submission" date="2016-11" db="EMBL/GenBank/DDBJ databases">
        <authorList>
            <person name="Varghese N."/>
            <person name="Submissions S."/>
        </authorList>
    </citation>
    <scope>NUCLEOTIDE SEQUENCE [LARGE SCALE GENOMIC DNA]</scope>
    <source>
        <strain evidence="4">DSM 29326</strain>
    </source>
</reference>
<organism evidence="3 4">
    <name type="scientific">Loktanella atrilutea</name>
    <dbReference type="NCBI Taxonomy" id="366533"/>
    <lineage>
        <taxon>Bacteria</taxon>
        <taxon>Pseudomonadati</taxon>
        <taxon>Pseudomonadota</taxon>
        <taxon>Alphaproteobacteria</taxon>
        <taxon>Rhodobacterales</taxon>
        <taxon>Roseobacteraceae</taxon>
        <taxon>Loktanella</taxon>
    </lineage>
</organism>
<protein>
    <submittedName>
        <fullName evidence="3">Coenzyme F420 hydrogenase subunit beta</fullName>
    </submittedName>
</protein>
<dbReference type="Pfam" id="PF04432">
    <property type="entry name" value="FrhB_FdhB_C"/>
    <property type="match status" value="1"/>
</dbReference>
<dbReference type="PANTHER" id="PTHR31332">
    <property type="entry name" value="7-HYDROXYMETHYL CHLOROPHYLL A REDUCTASE, CHLOROPLASTIC"/>
    <property type="match status" value="1"/>
</dbReference>
<dbReference type="InterPro" id="IPR007516">
    <property type="entry name" value="Co_F420_Hydgase/DH_bsu_N"/>
</dbReference>
<dbReference type="RefSeq" id="WP_072855236.1">
    <property type="nucleotide sequence ID" value="NZ_FQUE01000001.1"/>
</dbReference>
<sequence length="407" mass="44122">MTDAPSLPRFADPAPRGLCTDCGVSRMSDPAACGRACQFIRPDYPGSEVRVHGRAAQVTGDEGFFGVHQAMYRARMAQPADGAQWTGITTGLAADLLRRGVVDAVLAMVPDAQDRWAPRPAILTSPAQMAQARGMRMGYAPLLALLEPARAAGHRRIAVIGIPCQIYALRALESELGFDRLYVIGTPCSDNTTTANFHSFLARLTDRPQTVTYLEFRADYHVELRFADGTRRLIPFLQLPLSDLPGDFFPLTCRTCVDYTNRLADITVGYMAGEGDQWLIVRNARGAEMLTSLGNAVVLEAPGSKGKRAGPVKGFIANTARAAGGLPLRRMPGWLRPIMGWLMPKLGPKGLEFARARVEMKAAETILHLRREEPAKMKNMVPGHVWRIAAPYGLTSAAGEQTGGGAP</sequence>
<dbReference type="STRING" id="366533.SAMN05444339_10174"/>
<keyword evidence="4" id="KW-1185">Reference proteome</keyword>
<dbReference type="PANTHER" id="PTHR31332:SF0">
    <property type="entry name" value="7-HYDROXYMETHYL CHLOROPHYLL A REDUCTASE, CHLOROPLASTIC"/>
    <property type="match status" value="1"/>
</dbReference>
<dbReference type="AlphaFoldDB" id="A0A1M4SMA4"/>
<feature type="domain" description="Coenzyme F420 hydrogenase/dehydrogenase beta subunit C-terminal" evidence="2">
    <location>
        <begin position="155"/>
        <end position="300"/>
    </location>
</feature>
<dbReference type="EMBL" id="FQUE01000001">
    <property type="protein sequence ID" value="SHE33336.1"/>
    <property type="molecule type" value="Genomic_DNA"/>
</dbReference>
<evidence type="ECO:0000259" key="2">
    <source>
        <dbReference type="Pfam" id="PF04432"/>
    </source>
</evidence>